<dbReference type="Pfam" id="PF01022">
    <property type="entry name" value="HTH_5"/>
    <property type="match status" value="1"/>
</dbReference>
<dbReference type="InterPro" id="IPR036390">
    <property type="entry name" value="WH_DNA-bd_sf"/>
</dbReference>
<dbReference type="SUPFAM" id="SSF46785">
    <property type="entry name" value="Winged helix' DNA-binding domain"/>
    <property type="match status" value="1"/>
</dbReference>
<feature type="domain" description="HTH arsR-type" evidence="1">
    <location>
        <begin position="8"/>
        <end position="105"/>
    </location>
</feature>
<dbReference type="InterPro" id="IPR001845">
    <property type="entry name" value="HTH_ArsR_DNA-bd_dom"/>
</dbReference>
<dbReference type="PANTHER" id="PTHR43861">
    <property type="entry name" value="TRANS-ACONITATE 2-METHYLTRANSFERASE-RELATED"/>
    <property type="match status" value="1"/>
</dbReference>
<dbReference type="EMBL" id="WKJZ01000001">
    <property type="protein sequence ID" value="MVW74445.1"/>
    <property type="molecule type" value="Genomic_DNA"/>
</dbReference>
<protein>
    <submittedName>
        <fullName evidence="2">Metalloregulator ArsR/SmtB family transcription factor</fullName>
    </submittedName>
</protein>
<name>A0A6I4KQ33_9PSED</name>
<dbReference type="SUPFAM" id="SSF53335">
    <property type="entry name" value="S-adenosyl-L-methionine-dependent methyltransferases"/>
    <property type="match status" value="1"/>
</dbReference>
<keyword evidence="3" id="KW-1185">Reference proteome</keyword>
<gene>
    <name evidence="2" type="ORF">GJV18_03855</name>
</gene>
<dbReference type="Gene3D" id="3.40.50.150">
    <property type="entry name" value="Vaccinia Virus protein VP39"/>
    <property type="match status" value="1"/>
</dbReference>
<evidence type="ECO:0000313" key="3">
    <source>
        <dbReference type="Proteomes" id="UP000429555"/>
    </source>
</evidence>
<organism evidence="2 3">
    <name type="scientific">Pseudomonas xionganensis</name>
    <dbReference type="NCBI Taxonomy" id="2654845"/>
    <lineage>
        <taxon>Bacteria</taxon>
        <taxon>Pseudomonadati</taxon>
        <taxon>Pseudomonadota</taxon>
        <taxon>Gammaproteobacteria</taxon>
        <taxon>Pseudomonadales</taxon>
        <taxon>Pseudomonadaceae</taxon>
        <taxon>Pseudomonas</taxon>
    </lineage>
</organism>
<dbReference type="PRINTS" id="PR00778">
    <property type="entry name" value="HTHARSR"/>
</dbReference>
<dbReference type="Gene3D" id="1.10.10.10">
    <property type="entry name" value="Winged helix-like DNA-binding domain superfamily/Winged helix DNA-binding domain"/>
    <property type="match status" value="1"/>
</dbReference>
<comment type="caution">
    <text evidence="2">The sequence shown here is derived from an EMBL/GenBank/DDBJ whole genome shotgun (WGS) entry which is preliminary data.</text>
</comment>
<dbReference type="InterPro" id="IPR036388">
    <property type="entry name" value="WH-like_DNA-bd_sf"/>
</dbReference>
<dbReference type="InterPro" id="IPR011991">
    <property type="entry name" value="ArsR-like_HTH"/>
</dbReference>
<dbReference type="CDD" id="cd02440">
    <property type="entry name" value="AdoMet_MTases"/>
    <property type="match status" value="1"/>
</dbReference>
<sequence>MNMRAPDLSFEPVDALAILAKAAGDGLRLNILRALCNDSFGVLELAQIFAMGQSGISHHLKVLAQAGLVATRREGNAIFYRRALPQSEQPGGLLHSALLDEVDRLGLPADTQLRIKQVHSQRAAASADFFARMAASFQAQQDLIAGLPQYRDSVLALLDAIGFAADAQAIEIGPGDGAFLPELARRFAQVTALDNSPAMLELARQRCQQDGLDNVQLQLADALHDDYPGADCLVLNMVLHHFAAPAEALQQLAQRLKPGGSLLLSELCSHNQSWAREACGDLWLGFEQDDLSRWAIGAGLTPSESLYVGLKNGFQIQIRHFAKPQTFSGPSVAFTDQPEDPKR</sequence>
<dbReference type="RefSeq" id="WP_160343396.1">
    <property type="nucleotide sequence ID" value="NZ_WKJZ01000001.1"/>
</dbReference>
<dbReference type="InterPro" id="IPR013216">
    <property type="entry name" value="Methyltransf_11"/>
</dbReference>
<dbReference type="GO" id="GO:0003700">
    <property type="term" value="F:DNA-binding transcription factor activity"/>
    <property type="evidence" value="ECO:0007669"/>
    <property type="project" value="InterPro"/>
</dbReference>
<dbReference type="CDD" id="cd00090">
    <property type="entry name" value="HTH_ARSR"/>
    <property type="match status" value="1"/>
</dbReference>
<dbReference type="NCBIfam" id="NF033788">
    <property type="entry name" value="HTH_metalloreg"/>
    <property type="match status" value="1"/>
</dbReference>
<proteinExistence type="predicted"/>
<dbReference type="SMART" id="SM00418">
    <property type="entry name" value="HTH_ARSR"/>
    <property type="match status" value="1"/>
</dbReference>
<accession>A0A6I4KQ33</accession>
<dbReference type="InterPro" id="IPR029063">
    <property type="entry name" value="SAM-dependent_MTases_sf"/>
</dbReference>
<dbReference type="Proteomes" id="UP000429555">
    <property type="component" value="Unassembled WGS sequence"/>
</dbReference>
<evidence type="ECO:0000259" key="1">
    <source>
        <dbReference type="PROSITE" id="PS50987"/>
    </source>
</evidence>
<dbReference type="PANTHER" id="PTHR43861:SF1">
    <property type="entry name" value="TRANS-ACONITATE 2-METHYLTRANSFERASE"/>
    <property type="match status" value="1"/>
</dbReference>
<dbReference type="AlphaFoldDB" id="A0A6I4KQ33"/>
<evidence type="ECO:0000313" key="2">
    <source>
        <dbReference type="EMBL" id="MVW74445.1"/>
    </source>
</evidence>
<dbReference type="PROSITE" id="PS50987">
    <property type="entry name" value="HTH_ARSR_2"/>
    <property type="match status" value="1"/>
</dbReference>
<dbReference type="Pfam" id="PF08241">
    <property type="entry name" value="Methyltransf_11"/>
    <property type="match status" value="1"/>
</dbReference>
<dbReference type="GO" id="GO:0008757">
    <property type="term" value="F:S-adenosylmethionine-dependent methyltransferase activity"/>
    <property type="evidence" value="ECO:0007669"/>
    <property type="project" value="InterPro"/>
</dbReference>
<reference evidence="2 3" key="1">
    <citation type="submission" date="2019-11" db="EMBL/GenBank/DDBJ databases">
        <title>Pseudomonas flavidum sp. nov., isolated from Baiyang Lake.</title>
        <authorList>
            <person name="Zhao Y."/>
        </authorList>
    </citation>
    <scope>NUCLEOTIDE SEQUENCE [LARGE SCALE GENOMIC DNA]</scope>
    <source>
        <strain evidence="3">R-22-3 w-18</strain>
    </source>
</reference>